<reference evidence="1" key="1">
    <citation type="submission" date="2017-08" db="EMBL/GenBank/DDBJ databases">
        <authorList>
            <consortium name="Urmite Genomes"/>
        </authorList>
    </citation>
    <scope>NUCLEOTIDE SEQUENCE [LARGE SCALE GENOMIC DNA]</scope>
    <source>
        <strain evidence="1">IHUMI-LCC2</strain>
    </source>
</reference>
<protein>
    <submittedName>
        <fullName evidence="1">Uncharacterized protein</fullName>
    </submittedName>
</protein>
<gene>
    <name evidence="1" type="ORF">ORPV_143</name>
</gene>
<accession>A0A2I2L3F5</accession>
<proteinExistence type="predicted"/>
<evidence type="ECO:0000313" key="2">
    <source>
        <dbReference type="Proteomes" id="UP000236316"/>
    </source>
</evidence>
<dbReference type="KEGG" id="vg:35381899"/>
<evidence type="ECO:0000313" key="1">
    <source>
        <dbReference type="EMBL" id="SNW62047.1"/>
    </source>
</evidence>
<name>A0A2I2L3F5_9VIRU</name>
<dbReference type="EMBL" id="LT906555">
    <property type="protein sequence ID" value="SNW62047.1"/>
    <property type="molecule type" value="Genomic_DNA"/>
</dbReference>
<keyword evidence="2" id="KW-1185">Reference proteome</keyword>
<organism evidence="1">
    <name type="scientific">Orpheovirus IHUMI-LCC2</name>
    <dbReference type="NCBI Taxonomy" id="2023057"/>
    <lineage>
        <taxon>Viruses</taxon>
        <taxon>Varidnaviria</taxon>
        <taxon>Bamfordvirae</taxon>
        <taxon>Nucleocytoviricota</taxon>
        <taxon>Megaviricetes</taxon>
        <taxon>Pimascovirales</taxon>
        <taxon>Ocovirineae</taxon>
        <taxon>Orpheoviridae</taxon>
        <taxon>Alphaorpheovirus</taxon>
        <taxon>Alphaorpheovirus massiliense</taxon>
    </lineage>
</organism>
<dbReference type="RefSeq" id="YP_009448349.1">
    <property type="nucleotide sequence ID" value="NC_036594.1"/>
</dbReference>
<dbReference type="Proteomes" id="UP000236316">
    <property type="component" value="Segment"/>
</dbReference>
<sequence length="370" mass="42742">MDTFNLLALPRELQFQAISNITDCDTLDNIIQSNNKELYDIAKYSVNEINSSIYDILPSTVGAFPYVKKVSNITISSISDIYTIASHPSLSISTFNFRFDDQLIYPMMLQFLKTYINGYKVADNGKEEKISNNFKNKCFLFRPVFDFGCNAKDYILVYEGTLIVHCWENKQDDMLKIISFLIKSRCINEVYLSMRWNLIRSDNDIFEVLNNFTIYGYVNIVLYSAYDQLDDSLNQVLKNLREVNIIKNKFFNQSISLSSMIEGDLPTSLSAPLEIEDALSFFSDVGCLSTLGLHTNPNLRMMSIKSEKAIIDKIINSKLHRNIRTLILYVKHPEFLVGDIKINDRSIIFKQWKVCDFECNSLFKEITKNM</sequence>
<dbReference type="GeneID" id="35381899"/>